<dbReference type="InterPro" id="IPR006073">
    <property type="entry name" value="GTP-bd"/>
</dbReference>
<name>A0A0F9P856_9ZZZZ</name>
<feature type="domain" description="G" evidence="1">
    <location>
        <begin position="10"/>
        <end position="85"/>
    </location>
</feature>
<dbReference type="InterPro" id="IPR027417">
    <property type="entry name" value="P-loop_NTPase"/>
</dbReference>
<accession>A0A0F9P856</accession>
<dbReference type="SUPFAM" id="SSF52540">
    <property type="entry name" value="P-loop containing nucleoside triphosphate hydrolases"/>
    <property type="match status" value="2"/>
</dbReference>
<dbReference type="GO" id="GO:0002098">
    <property type="term" value="P:tRNA wobble uridine modification"/>
    <property type="evidence" value="ECO:0007669"/>
    <property type="project" value="TreeGrafter"/>
</dbReference>
<organism evidence="2">
    <name type="scientific">marine sediment metagenome</name>
    <dbReference type="NCBI Taxonomy" id="412755"/>
    <lineage>
        <taxon>unclassified sequences</taxon>
        <taxon>metagenomes</taxon>
        <taxon>ecological metagenomes</taxon>
    </lineage>
</organism>
<dbReference type="GO" id="GO:0005737">
    <property type="term" value="C:cytoplasm"/>
    <property type="evidence" value="ECO:0007669"/>
    <property type="project" value="TreeGrafter"/>
</dbReference>
<dbReference type="PANTHER" id="PTHR42714">
    <property type="entry name" value="TRNA MODIFICATION GTPASE GTPBP3"/>
    <property type="match status" value="1"/>
</dbReference>
<proteinExistence type="predicted"/>
<dbReference type="InterPro" id="IPR021871">
    <property type="entry name" value="DUF3482"/>
</dbReference>
<dbReference type="EMBL" id="LAZR01005777">
    <property type="protein sequence ID" value="KKM97205.1"/>
    <property type="molecule type" value="Genomic_DNA"/>
</dbReference>
<dbReference type="PANTHER" id="PTHR42714:SF2">
    <property type="entry name" value="TRNA MODIFICATION GTPASE GTPBP3, MITOCHONDRIAL"/>
    <property type="match status" value="1"/>
</dbReference>
<dbReference type="Pfam" id="PF01926">
    <property type="entry name" value="MMR_HSR1"/>
    <property type="match status" value="1"/>
</dbReference>
<comment type="caution">
    <text evidence="2">The sequence shown here is derived from an EMBL/GenBank/DDBJ whole genome shotgun (WGS) entry which is preliminary data.</text>
</comment>
<protein>
    <recommendedName>
        <fullName evidence="1">G domain-containing protein</fullName>
    </recommendedName>
</protein>
<reference evidence="2" key="1">
    <citation type="journal article" date="2015" name="Nature">
        <title>Complex archaea that bridge the gap between prokaryotes and eukaryotes.</title>
        <authorList>
            <person name="Spang A."/>
            <person name="Saw J.H."/>
            <person name="Jorgensen S.L."/>
            <person name="Zaremba-Niedzwiedzka K."/>
            <person name="Martijn J."/>
            <person name="Lind A.E."/>
            <person name="van Eijk R."/>
            <person name="Schleper C."/>
            <person name="Guy L."/>
            <person name="Ettema T.J."/>
        </authorList>
    </citation>
    <scope>NUCLEOTIDE SEQUENCE</scope>
</reference>
<gene>
    <name evidence="2" type="ORF">LCGC14_1170390</name>
</gene>
<dbReference type="AlphaFoldDB" id="A0A0F9P856"/>
<evidence type="ECO:0000259" key="1">
    <source>
        <dbReference type="Pfam" id="PF01926"/>
    </source>
</evidence>
<dbReference type="Gene3D" id="3.40.50.300">
    <property type="entry name" value="P-loop containing nucleotide triphosphate hydrolases"/>
    <property type="match status" value="1"/>
</dbReference>
<evidence type="ECO:0000313" key="2">
    <source>
        <dbReference type="EMBL" id="KKM97205.1"/>
    </source>
</evidence>
<sequence>MSKLTPHPVFAVVGHPNKGKSSIVATLTRQDAVKISEISGTTTQAQTFDLNIDDLTHYTLVDTPGFQRPRQLMSWCQQHSPNAAERRNTIQAFVNENSPSDNSKFHDEIELLQPILAGAGIIYVVDGSVPYSPEFEAEMTILQWTGQPRMALINPIGGEAYVQEWQDALSQFFSVVRVFNPMTADHQKQFTILSAFAELYEPWRPAIEETIAALTEYFKQLEQQGAFVVAEHIQLMLSHISSIKVPAEFAKSHLQDKLKYDYQSSLRHIEASMQRQLQALFAHPEMQTHAEQLTADYPDLFDTSHWYLYGLDRQKIIALSTSAGAAAGAVIDVGMGGTSLMTGALFGGLLSGAASLFATSKPENLNIKGMPLAGETLTAGPMKELTFIFVVLGRAVDFLEMILRRTHADRSIAELAETNLTTRINSLAKVEQVKLTRLLQKTHKGLSDSELLQLRDWVLTLSLQRPQS</sequence>
<dbReference type="GO" id="GO:0030488">
    <property type="term" value="P:tRNA methylation"/>
    <property type="evidence" value="ECO:0007669"/>
    <property type="project" value="TreeGrafter"/>
</dbReference>
<dbReference type="Pfam" id="PF11981">
    <property type="entry name" value="DUF3482"/>
    <property type="match status" value="1"/>
</dbReference>
<dbReference type="GO" id="GO:0005525">
    <property type="term" value="F:GTP binding"/>
    <property type="evidence" value="ECO:0007669"/>
    <property type="project" value="InterPro"/>
</dbReference>